<comment type="caution">
    <text evidence="1">The sequence shown here is derived from an EMBL/GenBank/DDBJ whole genome shotgun (WGS) entry which is preliminary data.</text>
</comment>
<name>A0A7J7KXS9_9MAGN</name>
<evidence type="ECO:0000313" key="1">
    <source>
        <dbReference type="EMBL" id="KAF6135112.1"/>
    </source>
</evidence>
<organism evidence="1 2">
    <name type="scientific">Kingdonia uniflora</name>
    <dbReference type="NCBI Taxonomy" id="39325"/>
    <lineage>
        <taxon>Eukaryota</taxon>
        <taxon>Viridiplantae</taxon>
        <taxon>Streptophyta</taxon>
        <taxon>Embryophyta</taxon>
        <taxon>Tracheophyta</taxon>
        <taxon>Spermatophyta</taxon>
        <taxon>Magnoliopsida</taxon>
        <taxon>Ranunculales</taxon>
        <taxon>Circaeasteraceae</taxon>
        <taxon>Kingdonia</taxon>
    </lineage>
</organism>
<evidence type="ECO:0000313" key="2">
    <source>
        <dbReference type="Proteomes" id="UP000541444"/>
    </source>
</evidence>
<keyword evidence="2" id="KW-1185">Reference proteome</keyword>
<protein>
    <submittedName>
        <fullName evidence="1">Uncharacterized protein</fullName>
    </submittedName>
</protein>
<dbReference type="AlphaFoldDB" id="A0A7J7KXS9"/>
<reference evidence="1 2" key="1">
    <citation type="journal article" date="2020" name="IScience">
        <title>Genome Sequencing of the Endangered Kingdonia uniflora (Circaeasteraceae, Ranunculales) Reveals Potential Mechanisms of Evolutionary Specialization.</title>
        <authorList>
            <person name="Sun Y."/>
            <person name="Deng T."/>
            <person name="Zhang A."/>
            <person name="Moore M.J."/>
            <person name="Landis J.B."/>
            <person name="Lin N."/>
            <person name="Zhang H."/>
            <person name="Zhang X."/>
            <person name="Huang J."/>
            <person name="Zhang X."/>
            <person name="Sun H."/>
            <person name="Wang H."/>
        </authorList>
    </citation>
    <scope>NUCLEOTIDE SEQUENCE [LARGE SCALE GENOMIC DNA]</scope>
    <source>
        <strain evidence="1">TB1705</strain>
        <tissue evidence="1">Leaf</tissue>
    </source>
</reference>
<feature type="non-terminal residue" evidence="1">
    <location>
        <position position="1"/>
    </location>
</feature>
<dbReference type="Proteomes" id="UP000541444">
    <property type="component" value="Unassembled WGS sequence"/>
</dbReference>
<gene>
    <name evidence="1" type="ORF">GIB67_040423</name>
</gene>
<dbReference type="EMBL" id="JACGCM010002813">
    <property type="protein sequence ID" value="KAF6135112.1"/>
    <property type="molecule type" value="Genomic_DNA"/>
</dbReference>
<sequence length="84" mass="9980">EHIDLPRHLWKNFKGRLNDFINLQGWHFPRDILLLLLALGINIQNIQCNPSSLDTMIWKLDILGIFSTRNTYETLCNKEDSAWW</sequence>
<proteinExistence type="predicted"/>
<accession>A0A7J7KXS9</accession>